<comment type="caution">
    <text evidence="6">The sequence shown here is derived from an EMBL/GenBank/DDBJ whole genome shotgun (WGS) entry which is preliminary data.</text>
</comment>
<dbReference type="EMBL" id="SJPW01000002">
    <property type="protein sequence ID" value="TWU58948.1"/>
    <property type="molecule type" value="Genomic_DNA"/>
</dbReference>
<proteinExistence type="inferred from homology"/>
<reference evidence="6 7" key="1">
    <citation type="submission" date="2019-02" db="EMBL/GenBank/DDBJ databases">
        <title>Deep-cultivation of Planctomycetes and their phenomic and genomic characterization uncovers novel biology.</title>
        <authorList>
            <person name="Wiegand S."/>
            <person name="Jogler M."/>
            <person name="Boedeker C."/>
            <person name="Pinto D."/>
            <person name="Vollmers J."/>
            <person name="Rivas-Marin E."/>
            <person name="Kohn T."/>
            <person name="Peeters S.H."/>
            <person name="Heuer A."/>
            <person name="Rast P."/>
            <person name="Oberbeckmann S."/>
            <person name="Bunk B."/>
            <person name="Jeske O."/>
            <person name="Meyerdierks A."/>
            <person name="Storesund J.E."/>
            <person name="Kallscheuer N."/>
            <person name="Luecker S."/>
            <person name="Lage O.M."/>
            <person name="Pohl T."/>
            <person name="Merkel B.J."/>
            <person name="Hornburger P."/>
            <person name="Mueller R.-W."/>
            <person name="Bruemmer F."/>
            <person name="Labrenz M."/>
            <person name="Spormann A.M."/>
            <person name="Op Den Camp H."/>
            <person name="Overmann J."/>
            <person name="Amann R."/>
            <person name="Jetten M.S.M."/>
            <person name="Mascher T."/>
            <person name="Medema M.H."/>
            <person name="Devos D.P."/>
            <person name="Kaster A.-K."/>
            <person name="Ovreas L."/>
            <person name="Rohde M."/>
            <person name="Galperin M.Y."/>
            <person name="Jogler C."/>
        </authorList>
    </citation>
    <scope>NUCLEOTIDE SEQUENCE [LARGE SCALE GENOMIC DNA]</scope>
    <source>
        <strain evidence="6 7">Poly51</strain>
    </source>
</reference>
<evidence type="ECO:0000313" key="6">
    <source>
        <dbReference type="EMBL" id="TWU58948.1"/>
    </source>
</evidence>
<dbReference type="OrthoDB" id="9759014at2"/>
<dbReference type="PANTHER" id="PTHR43806:SF11">
    <property type="entry name" value="CEREVISIN-RELATED"/>
    <property type="match status" value="1"/>
</dbReference>
<keyword evidence="3" id="KW-0378">Hydrolase</keyword>
<evidence type="ECO:0000256" key="2">
    <source>
        <dbReference type="ARBA" id="ARBA00022670"/>
    </source>
</evidence>
<protein>
    <submittedName>
        <fullName evidence="6">Subtilase family protein</fullName>
    </submittedName>
</protein>
<accession>A0A5C6FC00</accession>
<dbReference type="InterPro" id="IPR036852">
    <property type="entry name" value="Peptidase_S8/S53_dom_sf"/>
</dbReference>
<evidence type="ECO:0000256" key="4">
    <source>
        <dbReference type="ARBA" id="ARBA00022825"/>
    </source>
</evidence>
<dbReference type="Gene3D" id="3.40.50.200">
    <property type="entry name" value="Peptidase S8/S53 domain"/>
    <property type="match status" value="1"/>
</dbReference>
<dbReference type="InterPro" id="IPR015500">
    <property type="entry name" value="Peptidase_S8_subtilisin-rel"/>
</dbReference>
<dbReference type="GO" id="GO:0004252">
    <property type="term" value="F:serine-type endopeptidase activity"/>
    <property type="evidence" value="ECO:0007669"/>
    <property type="project" value="InterPro"/>
</dbReference>
<dbReference type="RefSeq" id="WP_146456196.1">
    <property type="nucleotide sequence ID" value="NZ_SJPW01000002.1"/>
</dbReference>
<evidence type="ECO:0000259" key="5">
    <source>
        <dbReference type="Pfam" id="PF00082"/>
    </source>
</evidence>
<dbReference type="Pfam" id="PF00082">
    <property type="entry name" value="Peptidase_S8"/>
    <property type="match status" value="1"/>
</dbReference>
<dbReference type="AlphaFoldDB" id="A0A5C6FC00"/>
<dbReference type="InterPro" id="IPR000209">
    <property type="entry name" value="Peptidase_S8/S53_dom"/>
</dbReference>
<dbReference type="GO" id="GO:0006508">
    <property type="term" value="P:proteolysis"/>
    <property type="evidence" value="ECO:0007669"/>
    <property type="project" value="UniProtKB-KW"/>
</dbReference>
<dbReference type="Proteomes" id="UP000318288">
    <property type="component" value="Unassembled WGS sequence"/>
</dbReference>
<organism evidence="6 7">
    <name type="scientific">Rubripirellula tenax</name>
    <dbReference type="NCBI Taxonomy" id="2528015"/>
    <lineage>
        <taxon>Bacteria</taxon>
        <taxon>Pseudomonadati</taxon>
        <taxon>Planctomycetota</taxon>
        <taxon>Planctomycetia</taxon>
        <taxon>Pirellulales</taxon>
        <taxon>Pirellulaceae</taxon>
        <taxon>Rubripirellula</taxon>
    </lineage>
</organism>
<feature type="domain" description="Peptidase S8/S53" evidence="5">
    <location>
        <begin position="298"/>
        <end position="570"/>
    </location>
</feature>
<dbReference type="InterPro" id="IPR050131">
    <property type="entry name" value="Peptidase_S8_subtilisin-like"/>
</dbReference>
<evidence type="ECO:0000313" key="7">
    <source>
        <dbReference type="Proteomes" id="UP000318288"/>
    </source>
</evidence>
<comment type="similarity">
    <text evidence="1">Belongs to the peptidase S8 family.</text>
</comment>
<gene>
    <name evidence="6" type="ORF">Poly51_17290</name>
</gene>
<evidence type="ECO:0000256" key="3">
    <source>
        <dbReference type="ARBA" id="ARBA00022801"/>
    </source>
</evidence>
<dbReference type="InterPro" id="IPR034074">
    <property type="entry name" value="Y4bN_pept_dom"/>
</dbReference>
<dbReference type="SUPFAM" id="SSF52743">
    <property type="entry name" value="Subtilisin-like"/>
    <property type="match status" value="1"/>
</dbReference>
<dbReference type="PRINTS" id="PR00723">
    <property type="entry name" value="SUBTILISIN"/>
</dbReference>
<keyword evidence="7" id="KW-1185">Reference proteome</keyword>
<dbReference type="PANTHER" id="PTHR43806">
    <property type="entry name" value="PEPTIDASE S8"/>
    <property type="match status" value="1"/>
</dbReference>
<keyword evidence="4" id="KW-0720">Serine protease</keyword>
<name>A0A5C6FC00_9BACT</name>
<sequence length="779" mass="86948">MAKGKTDGRQERLLIKVIMPKQGAERKVSGGGGKGKPFRDVDSKYRSRLSGQVSAIRKAVAPQIKTAGAAPVRVKLLGKATAKSHRPKQLFSDNTCPIVGGGGVGELFIKATHDGLESLVDVIETGDSDQIIKELSCVEAIEPITPRFRRNGLNARDLLRRSPRGTDGFVTRVKLFDFGDDEDQEKLLADFRRRCHVNGMEIQESRGYSSRSYTFPVQCETVEELEKLSRIIGVRSINPMPLIRTIRPKMIDTKPLPKMPTPDDVEGEFPVVVVVDSGVSDEIDGLERWVVGRESAVADEYENTEHGTFVAGLICWGDVLNPTIDGLDRSPCGVFDLQVIPNSDPDKGETDHLLEGEFLFSLEEALQQHANSFKVWNLSLGTDEVCSLDRFSILAEELDNLQEKYQVSFVVAAGNFTTPPLLDFPRIDAQLEQGRITAPADSILSVTVGAVSHVGYKKDGPKQHHPTPFSRHGAGPNHIIKPDLVHYGGTCSTDFSHQSGIRSVSKDGSAENLGTSFATPLVSRTLAQIYHHVTPTPSPVLARGLLTHHARDPRTRLRVPDGDENFFGFGLPATVPYCLECSPHTSTLVFDDVLRPGYFLEWDNFPYPPSLCRDGRYFGEIWMTVAFAPTRGSRWGTEYCETHIEANFGVYFRERSRETGELKPKPKFRGLVPPEHKNKGQLYESYQVEKLRKWAPVRTYHGNMGENGERGDRWRLKLQLLSRHGVERTEKPQPFSLIVTIADPENKVMVYDEMARLIRNRFQSQNLTVRAGARVRAKQ</sequence>
<evidence type="ECO:0000256" key="1">
    <source>
        <dbReference type="ARBA" id="ARBA00011073"/>
    </source>
</evidence>
<keyword evidence="2" id="KW-0645">Protease</keyword>
<dbReference type="CDD" id="cd04847">
    <property type="entry name" value="Peptidases_S8_Subtilisin_like_2"/>
    <property type="match status" value="1"/>
</dbReference>